<evidence type="ECO:0008006" key="3">
    <source>
        <dbReference type="Google" id="ProtNLM"/>
    </source>
</evidence>
<dbReference type="AlphaFoldDB" id="A0A5C8V9D7"/>
<gene>
    <name evidence="1" type="ORF">FVB32_08330</name>
</gene>
<evidence type="ECO:0000313" key="1">
    <source>
        <dbReference type="EMBL" id="TXN38287.1"/>
    </source>
</evidence>
<accession>A0A5C8V9D7</accession>
<keyword evidence="2" id="KW-1185">Reference proteome</keyword>
<name>A0A5C8V9D7_9FLAO</name>
<proteinExistence type="predicted"/>
<reference evidence="1 2" key="1">
    <citation type="submission" date="2019-08" db="EMBL/GenBank/DDBJ databases">
        <title>Professor.</title>
        <authorList>
            <person name="Park J.S."/>
        </authorList>
    </citation>
    <scope>NUCLEOTIDE SEQUENCE [LARGE SCALE GENOMIC DNA]</scope>
    <source>
        <strain evidence="1 2">176CP5-101</strain>
    </source>
</reference>
<protein>
    <recommendedName>
        <fullName evidence="3">Lipoprotein</fullName>
    </recommendedName>
</protein>
<dbReference type="Proteomes" id="UP000321456">
    <property type="component" value="Unassembled WGS sequence"/>
</dbReference>
<dbReference type="EMBL" id="VRUR01000001">
    <property type="protein sequence ID" value="TXN38287.1"/>
    <property type="molecule type" value="Genomic_DNA"/>
</dbReference>
<organism evidence="1 2">
    <name type="scientific">Flagellimonas hymeniacidonis</name>
    <dbReference type="NCBI Taxonomy" id="2603628"/>
    <lineage>
        <taxon>Bacteria</taxon>
        <taxon>Pseudomonadati</taxon>
        <taxon>Bacteroidota</taxon>
        <taxon>Flavobacteriia</taxon>
        <taxon>Flavobacteriales</taxon>
        <taxon>Flavobacteriaceae</taxon>
        <taxon>Flagellimonas</taxon>
    </lineage>
</organism>
<sequence>MKPLFQYFSIVFLIFSLSCSSGEEGGNCSISCGGFGTSQPFVQTNHPFVSESRCVEIAKEKQGSACKASYCPPTGNSDDCYQVYP</sequence>
<evidence type="ECO:0000313" key="2">
    <source>
        <dbReference type="Proteomes" id="UP000321456"/>
    </source>
</evidence>
<dbReference type="RefSeq" id="WP_147743124.1">
    <property type="nucleotide sequence ID" value="NZ_VRUR01000001.1"/>
</dbReference>
<dbReference type="PROSITE" id="PS51257">
    <property type="entry name" value="PROKAR_LIPOPROTEIN"/>
    <property type="match status" value="1"/>
</dbReference>
<comment type="caution">
    <text evidence="1">The sequence shown here is derived from an EMBL/GenBank/DDBJ whole genome shotgun (WGS) entry which is preliminary data.</text>
</comment>